<dbReference type="SMART" id="SM00906">
    <property type="entry name" value="Fungal_trans"/>
    <property type="match status" value="1"/>
</dbReference>
<dbReference type="InterPro" id="IPR036864">
    <property type="entry name" value="Zn2-C6_fun-type_DNA-bd_sf"/>
</dbReference>
<accession>A0AAV9FYW6</accession>
<dbReference type="SMART" id="SM00066">
    <property type="entry name" value="GAL4"/>
    <property type="match status" value="1"/>
</dbReference>
<evidence type="ECO:0000256" key="2">
    <source>
        <dbReference type="ARBA" id="ARBA00023242"/>
    </source>
</evidence>
<keyword evidence="2" id="KW-0539">Nucleus</keyword>
<dbReference type="EMBL" id="MU866012">
    <property type="protein sequence ID" value="KAK4442564.1"/>
    <property type="molecule type" value="Genomic_DNA"/>
</dbReference>
<dbReference type="PROSITE" id="PS00463">
    <property type="entry name" value="ZN2_CY6_FUNGAL_1"/>
    <property type="match status" value="1"/>
</dbReference>
<dbReference type="CDD" id="cd12148">
    <property type="entry name" value="fungal_TF_MHR"/>
    <property type="match status" value="1"/>
</dbReference>
<dbReference type="InterPro" id="IPR001138">
    <property type="entry name" value="Zn2Cys6_DnaBD"/>
</dbReference>
<evidence type="ECO:0000313" key="7">
    <source>
        <dbReference type="EMBL" id="KAK4442564.1"/>
    </source>
</evidence>
<protein>
    <recommendedName>
        <fullName evidence="6">Zn(2)-C6 fungal-type domain-containing protein</fullName>
    </recommendedName>
</protein>
<dbReference type="CDD" id="cd00067">
    <property type="entry name" value="GAL4"/>
    <property type="match status" value="1"/>
</dbReference>
<reference evidence="7" key="2">
    <citation type="submission" date="2023-05" db="EMBL/GenBank/DDBJ databases">
        <authorList>
            <consortium name="Lawrence Berkeley National Laboratory"/>
            <person name="Steindorff A."/>
            <person name="Hensen N."/>
            <person name="Bonometti L."/>
            <person name="Westerberg I."/>
            <person name="Brannstrom I.O."/>
            <person name="Guillou S."/>
            <person name="Cros-Aarteil S."/>
            <person name="Calhoun S."/>
            <person name="Haridas S."/>
            <person name="Kuo A."/>
            <person name="Mondo S."/>
            <person name="Pangilinan J."/>
            <person name="Riley R."/>
            <person name="Labutti K."/>
            <person name="Andreopoulos B."/>
            <person name="Lipzen A."/>
            <person name="Chen C."/>
            <person name="Yanf M."/>
            <person name="Daum C."/>
            <person name="Ng V."/>
            <person name="Clum A."/>
            <person name="Ohm R."/>
            <person name="Martin F."/>
            <person name="Silar P."/>
            <person name="Natvig D."/>
            <person name="Lalanne C."/>
            <person name="Gautier V."/>
            <person name="Ament-Velasquez S.L."/>
            <person name="Kruys A."/>
            <person name="Hutchinson M.I."/>
            <person name="Powell A.J."/>
            <person name="Barry K."/>
            <person name="Miller A.N."/>
            <person name="Grigoriev I.V."/>
            <person name="Debuchy R."/>
            <person name="Gladieux P."/>
            <person name="Thoren M.H."/>
            <person name="Johannesson H."/>
        </authorList>
    </citation>
    <scope>NUCLEOTIDE SEQUENCE</scope>
    <source>
        <strain evidence="7">PSN243</strain>
    </source>
</reference>
<reference evidence="7" key="1">
    <citation type="journal article" date="2023" name="Mol. Phylogenet. Evol.">
        <title>Genome-scale phylogeny and comparative genomics of the fungal order Sordariales.</title>
        <authorList>
            <person name="Hensen N."/>
            <person name="Bonometti L."/>
            <person name="Westerberg I."/>
            <person name="Brannstrom I.O."/>
            <person name="Guillou S."/>
            <person name="Cros-Aarteil S."/>
            <person name="Calhoun S."/>
            <person name="Haridas S."/>
            <person name="Kuo A."/>
            <person name="Mondo S."/>
            <person name="Pangilinan J."/>
            <person name="Riley R."/>
            <person name="LaButti K."/>
            <person name="Andreopoulos B."/>
            <person name="Lipzen A."/>
            <person name="Chen C."/>
            <person name="Yan M."/>
            <person name="Daum C."/>
            <person name="Ng V."/>
            <person name="Clum A."/>
            <person name="Steindorff A."/>
            <person name="Ohm R.A."/>
            <person name="Martin F."/>
            <person name="Silar P."/>
            <person name="Natvig D.O."/>
            <person name="Lalanne C."/>
            <person name="Gautier V."/>
            <person name="Ament-Velasquez S.L."/>
            <person name="Kruys A."/>
            <person name="Hutchinson M.I."/>
            <person name="Powell A.J."/>
            <person name="Barry K."/>
            <person name="Miller A.N."/>
            <person name="Grigoriev I.V."/>
            <person name="Debuchy R."/>
            <person name="Gladieux P."/>
            <person name="Hiltunen Thoren M."/>
            <person name="Johannesson H."/>
        </authorList>
    </citation>
    <scope>NUCLEOTIDE SEQUENCE</scope>
    <source>
        <strain evidence="7">PSN243</strain>
    </source>
</reference>
<dbReference type="InterPro" id="IPR050987">
    <property type="entry name" value="AtrR-like"/>
</dbReference>
<dbReference type="PANTHER" id="PTHR46910">
    <property type="entry name" value="TRANSCRIPTION FACTOR PDR1"/>
    <property type="match status" value="1"/>
</dbReference>
<keyword evidence="3" id="KW-0175">Coiled coil</keyword>
<feature type="coiled-coil region" evidence="3">
    <location>
        <begin position="66"/>
        <end position="93"/>
    </location>
</feature>
<name>A0AAV9FYW6_9PEZI</name>
<feature type="compositionally biased region" description="Low complexity" evidence="4">
    <location>
        <begin position="98"/>
        <end position="114"/>
    </location>
</feature>
<organism evidence="7 8">
    <name type="scientific">Podospora aff. communis PSN243</name>
    <dbReference type="NCBI Taxonomy" id="3040156"/>
    <lineage>
        <taxon>Eukaryota</taxon>
        <taxon>Fungi</taxon>
        <taxon>Dikarya</taxon>
        <taxon>Ascomycota</taxon>
        <taxon>Pezizomycotina</taxon>
        <taxon>Sordariomycetes</taxon>
        <taxon>Sordariomycetidae</taxon>
        <taxon>Sordariales</taxon>
        <taxon>Podosporaceae</taxon>
        <taxon>Podospora</taxon>
    </lineage>
</organism>
<feature type="compositionally biased region" description="Acidic residues" evidence="4">
    <location>
        <begin position="135"/>
        <end position="144"/>
    </location>
</feature>
<dbReference type="GO" id="GO:0003677">
    <property type="term" value="F:DNA binding"/>
    <property type="evidence" value="ECO:0007669"/>
    <property type="project" value="InterPro"/>
</dbReference>
<dbReference type="GO" id="GO:0006351">
    <property type="term" value="P:DNA-templated transcription"/>
    <property type="evidence" value="ECO:0007669"/>
    <property type="project" value="InterPro"/>
</dbReference>
<comment type="caution">
    <text evidence="7">The sequence shown here is derived from an EMBL/GenBank/DDBJ whole genome shotgun (WGS) entry which is preliminary data.</text>
</comment>
<dbReference type="GO" id="GO:0000981">
    <property type="term" value="F:DNA-binding transcription factor activity, RNA polymerase II-specific"/>
    <property type="evidence" value="ECO:0007669"/>
    <property type="project" value="InterPro"/>
</dbReference>
<dbReference type="PROSITE" id="PS50048">
    <property type="entry name" value="ZN2_CY6_FUNGAL_2"/>
    <property type="match status" value="1"/>
</dbReference>
<keyword evidence="5" id="KW-1133">Transmembrane helix</keyword>
<dbReference type="SUPFAM" id="SSF57701">
    <property type="entry name" value="Zn2/Cys6 DNA-binding domain"/>
    <property type="match status" value="1"/>
</dbReference>
<dbReference type="Pfam" id="PF00172">
    <property type="entry name" value="Zn_clus"/>
    <property type="match status" value="1"/>
</dbReference>
<keyword evidence="1" id="KW-0479">Metal-binding</keyword>
<feature type="region of interest" description="Disordered" evidence="4">
    <location>
        <begin position="98"/>
        <end position="146"/>
    </location>
</feature>
<dbReference type="PANTHER" id="PTHR46910:SF5">
    <property type="entry name" value="ZN(II)2CYS6 TRANSCRIPTION FACTOR (EUROFUNG)"/>
    <property type="match status" value="1"/>
</dbReference>
<evidence type="ECO:0000256" key="5">
    <source>
        <dbReference type="SAM" id="Phobius"/>
    </source>
</evidence>
<evidence type="ECO:0000259" key="6">
    <source>
        <dbReference type="PROSITE" id="PS50048"/>
    </source>
</evidence>
<evidence type="ECO:0000313" key="8">
    <source>
        <dbReference type="Proteomes" id="UP001321760"/>
    </source>
</evidence>
<evidence type="ECO:0000256" key="3">
    <source>
        <dbReference type="SAM" id="Coils"/>
    </source>
</evidence>
<sequence>MDIAQESGDYQSPGDGAKRACDQCRLRKIRCDKDSPCSNCRTAHRQCSSSGLGQRPKEARQRVLISTQYERKIDQFENRLAGIEGMLRELTLSLTNRNPSSYAPSTNNASPAASGQHSTPPTFTGDGTNPREETIVDDEPDSEFVGDSSMAAHSAFASEFLQEAVTRTSFHGYSPDMESALQSLRHIATTQNRDSGHDSRFEHAKPLPKGGFRDLPMPPMQTVVAFLRDIKTRLPPQNFTLAWITTAHPDIFSEQCRMVYFADEDYSLTTFAIVNGGLYYLFQERAWYVEGEEKAELLRYMAMCRDNFETALVNLPLLLPARKESVEVLVMASTYAIEASKFSLAWRFNITAVILCQTLGYHRQQPPEAAAVDSWHDIKPALFWFAYANDKCFSLRFGRSSMIQDHDITIPRKLGDSIVFTHPAWKSVFHQTINHAEFIGKAYEALYSPAALTHTPERRAENAHSLMRMLDDMYRNMRAERDAAGLPRPGTTEAVGAGVSFYSADISIISDEVTFHSAMTLIYRAIPNERGPEGSLYNACIEAARKAIAWHHECMRLADTDHAKAAYLHWTILYLPFVPVIVLFCHVIETSNLEDLQRLSDFADSLQPACSVSPATEKFLRVCRVLYNVARLYTEAKAQQDNDLNLVGNDIDMYLSQLGFIAPQDQAAQQADFSDGVEGFDAYQAMRLGNWFSATSNIMGLVEGNLPELDPRDWPSIEEPQ</sequence>
<feature type="domain" description="Zn(2)-C6 fungal-type" evidence="6">
    <location>
        <begin position="20"/>
        <end position="49"/>
    </location>
</feature>
<feature type="compositionally biased region" description="Polar residues" evidence="4">
    <location>
        <begin position="115"/>
        <end position="127"/>
    </location>
</feature>
<evidence type="ECO:0000256" key="1">
    <source>
        <dbReference type="ARBA" id="ARBA00022723"/>
    </source>
</evidence>
<evidence type="ECO:0000256" key="4">
    <source>
        <dbReference type="SAM" id="MobiDB-lite"/>
    </source>
</evidence>
<dbReference type="InterPro" id="IPR007219">
    <property type="entry name" value="XnlR_reg_dom"/>
</dbReference>
<keyword evidence="8" id="KW-1185">Reference proteome</keyword>
<gene>
    <name evidence="7" type="ORF">QBC34DRAFT_418507</name>
</gene>
<feature type="transmembrane region" description="Helical" evidence="5">
    <location>
        <begin position="567"/>
        <end position="588"/>
    </location>
</feature>
<dbReference type="AlphaFoldDB" id="A0AAV9FYW6"/>
<dbReference type="GO" id="GO:0008270">
    <property type="term" value="F:zinc ion binding"/>
    <property type="evidence" value="ECO:0007669"/>
    <property type="project" value="InterPro"/>
</dbReference>
<dbReference type="Pfam" id="PF04082">
    <property type="entry name" value="Fungal_trans"/>
    <property type="match status" value="1"/>
</dbReference>
<dbReference type="Proteomes" id="UP001321760">
    <property type="component" value="Unassembled WGS sequence"/>
</dbReference>
<keyword evidence="5" id="KW-0472">Membrane</keyword>
<dbReference type="Gene3D" id="4.10.240.10">
    <property type="entry name" value="Zn(2)-C6 fungal-type DNA-binding domain"/>
    <property type="match status" value="1"/>
</dbReference>
<keyword evidence="5" id="KW-0812">Transmembrane</keyword>
<proteinExistence type="predicted"/>